<gene>
    <name evidence="8" type="ORF">ACFQ3W_13745</name>
</gene>
<dbReference type="PROSITE" id="PS50043">
    <property type="entry name" value="HTH_LUXR_2"/>
    <property type="match status" value="1"/>
</dbReference>
<dbReference type="SUPFAM" id="SSF52172">
    <property type="entry name" value="CheY-like"/>
    <property type="match status" value="1"/>
</dbReference>
<accession>A0ABW3RY27</accession>
<keyword evidence="3" id="KW-0238">DNA-binding</keyword>
<dbReference type="EMBL" id="JBHTLM010000009">
    <property type="protein sequence ID" value="MFD1177354.1"/>
    <property type="molecule type" value="Genomic_DNA"/>
</dbReference>
<evidence type="ECO:0000313" key="8">
    <source>
        <dbReference type="EMBL" id="MFD1177354.1"/>
    </source>
</evidence>
<evidence type="ECO:0000256" key="1">
    <source>
        <dbReference type="ARBA" id="ARBA00022553"/>
    </source>
</evidence>
<dbReference type="Gene3D" id="3.40.50.2300">
    <property type="match status" value="1"/>
</dbReference>
<evidence type="ECO:0000313" key="9">
    <source>
        <dbReference type="Proteomes" id="UP001597262"/>
    </source>
</evidence>
<organism evidence="8 9">
    <name type="scientific">Paenibacillus puldeungensis</name>
    <dbReference type="NCBI Taxonomy" id="696536"/>
    <lineage>
        <taxon>Bacteria</taxon>
        <taxon>Bacillati</taxon>
        <taxon>Bacillota</taxon>
        <taxon>Bacilli</taxon>
        <taxon>Bacillales</taxon>
        <taxon>Paenibacillaceae</taxon>
        <taxon>Paenibacillus</taxon>
    </lineage>
</organism>
<comment type="caution">
    <text evidence="8">The sequence shown here is derived from an EMBL/GenBank/DDBJ whole genome shotgun (WGS) entry which is preliminary data.</text>
</comment>
<dbReference type="SMART" id="SM00448">
    <property type="entry name" value="REC"/>
    <property type="match status" value="1"/>
</dbReference>
<dbReference type="PROSITE" id="PS00622">
    <property type="entry name" value="HTH_LUXR_1"/>
    <property type="match status" value="1"/>
</dbReference>
<dbReference type="CDD" id="cd17535">
    <property type="entry name" value="REC_NarL-like"/>
    <property type="match status" value="1"/>
</dbReference>
<dbReference type="Pfam" id="PF00196">
    <property type="entry name" value="GerE"/>
    <property type="match status" value="1"/>
</dbReference>
<protein>
    <submittedName>
        <fullName evidence="8">Response regulator</fullName>
    </submittedName>
</protein>
<feature type="domain" description="HTH luxR-type" evidence="6">
    <location>
        <begin position="149"/>
        <end position="214"/>
    </location>
</feature>
<dbReference type="SMART" id="SM00421">
    <property type="entry name" value="HTH_LUXR"/>
    <property type="match status" value="1"/>
</dbReference>
<dbReference type="InterPro" id="IPR001789">
    <property type="entry name" value="Sig_transdc_resp-reg_receiver"/>
</dbReference>
<evidence type="ECO:0000256" key="3">
    <source>
        <dbReference type="ARBA" id="ARBA00023125"/>
    </source>
</evidence>
<evidence type="ECO:0000259" key="6">
    <source>
        <dbReference type="PROSITE" id="PS50043"/>
    </source>
</evidence>
<feature type="domain" description="Response regulatory" evidence="7">
    <location>
        <begin position="5"/>
        <end position="121"/>
    </location>
</feature>
<evidence type="ECO:0000256" key="2">
    <source>
        <dbReference type="ARBA" id="ARBA00023015"/>
    </source>
</evidence>
<dbReference type="Pfam" id="PF00072">
    <property type="entry name" value="Response_reg"/>
    <property type="match status" value="1"/>
</dbReference>
<dbReference type="InterPro" id="IPR058245">
    <property type="entry name" value="NreC/VraR/RcsB-like_REC"/>
</dbReference>
<evidence type="ECO:0000259" key="7">
    <source>
        <dbReference type="PROSITE" id="PS50110"/>
    </source>
</evidence>
<keyword evidence="4" id="KW-0804">Transcription</keyword>
<reference evidence="9" key="1">
    <citation type="journal article" date="2019" name="Int. J. Syst. Evol. Microbiol.">
        <title>The Global Catalogue of Microorganisms (GCM) 10K type strain sequencing project: providing services to taxonomists for standard genome sequencing and annotation.</title>
        <authorList>
            <consortium name="The Broad Institute Genomics Platform"/>
            <consortium name="The Broad Institute Genome Sequencing Center for Infectious Disease"/>
            <person name="Wu L."/>
            <person name="Ma J."/>
        </authorList>
    </citation>
    <scope>NUCLEOTIDE SEQUENCE [LARGE SCALE GENOMIC DNA]</scope>
    <source>
        <strain evidence="9">CCUG 59189</strain>
    </source>
</reference>
<dbReference type="PANTHER" id="PTHR43214">
    <property type="entry name" value="TWO-COMPONENT RESPONSE REGULATOR"/>
    <property type="match status" value="1"/>
</dbReference>
<name>A0ABW3RY27_9BACL</name>
<dbReference type="InterPro" id="IPR039420">
    <property type="entry name" value="WalR-like"/>
</dbReference>
<keyword evidence="2" id="KW-0805">Transcription regulation</keyword>
<dbReference type="SUPFAM" id="SSF46894">
    <property type="entry name" value="C-terminal effector domain of the bipartite response regulators"/>
    <property type="match status" value="1"/>
</dbReference>
<evidence type="ECO:0000256" key="5">
    <source>
        <dbReference type="PROSITE-ProRule" id="PRU00169"/>
    </source>
</evidence>
<keyword evidence="9" id="KW-1185">Reference proteome</keyword>
<dbReference type="RefSeq" id="WP_379319803.1">
    <property type="nucleotide sequence ID" value="NZ_JBHTLM010000009.1"/>
</dbReference>
<proteinExistence type="predicted"/>
<dbReference type="Proteomes" id="UP001597262">
    <property type="component" value="Unassembled WGS sequence"/>
</dbReference>
<dbReference type="InterPro" id="IPR016032">
    <property type="entry name" value="Sig_transdc_resp-reg_C-effctor"/>
</dbReference>
<sequence>MSNYKILIVDDHFVVREGLKLILETSEQFQVLGEAGNGEEALRLTDELQPDVILMDLNMPVMSGLEAMKQLKDRNNPIPVIILTTYNEDELMIQGLALGAKGYLLKDTNRDNLFRNIESAVRGETLLSADIMQRVITAKERPNDPGPARGEDSSLLSEKEALILQCVARGFKSKEIAFDMGISERTVKAHLTSIYNKLGVDSRSQAVATALERGLINI</sequence>
<dbReference type="InterPro" id="IPR011006">
    <property type="entry name" value="CheY-like_superfamily"/>
</dbReference>
<evidence type="ECO:0000256" key="4">
    <source>
        <dbReference type="ARBA" id="ARBA00023163"/>
    </source>
</evidence>
<feature type="modified residue" description="4-aspartylphosphate" evidence="5">
    <location>
        <position position="56"/>
    </location>
</feature>
<keyword evidence="1 5" id="KW-0597">Phosphoprotein</keyword>
<dbReference type="PRINTS" id="PR00038">
    <property type="entry name" value="HTHLUXR"/>
</dbReference>
<dbReference type="PROSITE" id="PS50110">
    <property type="entry name" value="RESPONSE_REGULATORY"/>
    <property type="match status" value="1"/>
</dbReference>
<dbReference type="InterPro" id="IPR000792">
    <property type="entry name" value="Tscrpt_reg_LuxR_C"/>
</dbReference>
<dbReference type="CDD" id="cd06170">
    <property type="entry name" value="LuxR_C_like"/>
    <property type="match status" value="1"/>
</dbReference>
<dbReference type="PANTHER" id="PTHR43214:SF37">
    <property type="entry name" value="TRANSCRIPTIONAL REGULATORY PROTEIN YDFI"/>
    <property type="match status" value="1"/>
</dbReference>